<reference evidence="4" key="1">
    <citation type="journal article" date="2018" name="Nat. Microbiol.">
        <title>Leveraging single-cell genomics to expand the fungal tree of life.</title>
        <authorList>
            <person name="Ahrendt S.R."/>
            <person name="Quandt C.A."/>
            <person name="Ciobanu D."/>
            <person name="Clum A."/>
            <person name="Salamov A."/>
            <person name="Andreopoulos B."/>
            <person name="Cheng J.F."/>
            <person name="Woyke T."/>
            <person name="Pelin A."/>
            <person name="Henrissat B."/>
            <person name="Reynolds N.K."/>
            <person name="Benny G.L."/>
            <person name="Smith M.E."/>
            <person name="James T.Y."/>
            <person name="Grigoriev I.V."/>
        </authorList>
    </citation>
    <scope>NUCLEOTIDE SEQUENCE [LARGE SCALE GENOMIC DNA]</scope>
    <source>
        <strain evidence="4">ATCC 52028</strain>
    </source>
</reference>
<dbReference type="Proteomes" id="UP000274922">
    <property type="component" value="Unassembled WGS sequence"/>
</dbReference>
<name>A0A4P9X4S9_9FUNG</name>
<dbReference type="AlphaFoldDB" id="A0A4P9X4S9"/>
<dbReference type="OrthoDB" id="2160190at2759"/>
<gene>
    <name evidence="3" type="ORF">CXG81DRAFT_19944</name>
</gene>
<dbReference type="SUPFAM" id="SSF53300">
    <property type="entry name" value="vWA-like"/>
    <property type="match status" value="1"/>
</dbReference>
<evidence type="ECO:0008006" key="5">
    <source>
        <dbReference type="Google" id="ProtNLM"/>
    </source>
</evidence>
<feature type="region of interest" description="Disordered" evidence="1">
    <location>
        <begin position="373"/>
        <end position="401"/>
    </location>
</feature>
<protein>
    <recommendedName>
        <fullName evidence="5">VWFA domain-containing protein</fullName>
    </recommendedName>
</protein>
<feature type="compositionally biased region" description="Polar residues" evidence="1">
    <location>
        <begin position="381"/>
        <end position="399"/>
    </location>
</feature>
<evidence type="ECO:0000313" key="3">
    <source>
        <dbReference type="EMBL" id="RKP00062.1"/>
    </source>
</evidence>
<organism evidence="3 4">
    <name type="scientific">Caulochytrium protostelioides</name>
    <dbReference type="NCBI Taxonomy" id="1555241"/>
    <lineage>
        <taxon>Eukaryota</taxon>
        <taxon>Fungi</taxon>
        <taxon>Fungi incertae sedis</taxon>
        <taxon>Chytridiomycota</taxon>
        <taxon>Chytridiomycota incertae sedis</taxon>
        <taxon>Chytridiomycetes</taxon>
        <taxon>Caulochytriales</taxon>
        <taxon>Caulochytriaceae</taxon>
        <taxon>Caulochytrium</taxon>
    </lineage>
</organism>
<accession>A0A4P9X4S9</accession>
<keyword evidence="4" id="KW-1185">Reference proteome</keyword>
<feature type="chain" id="PRO_5020772788" description="VWFA domain-containing protein" evidence="2">
    <location>
        <begin position="26"/>
        <end position="440"/>
    </location>
</feature>
<evidence type="ECO:0000313" key="4">
    <source>
        <dbReference type="Proteomes" id="UP000274922"/>
    </source>
</evidence>
<dbReference type="InterPro" id="IPR036465">
    <property type="entry name" value="vWFA_dom_sf"/>
</dbReference>
<feature type="signal peptide" evidence="2">
    <location>
        <begin position="1"/>
        <end position="25"/>
    </location>
</feature>
<dbReference type="EMBL" id="ML014238">
    <property type="protein sequence ID" value="RKP00062.1"/>
    <property type="molecule type" value="Genomic_DNA"/>
</dbReference>
<keyword evidence="2" id="KW-0732">Signal</keyword>
<evidence type="ECO:0000256" key="1">
    <source>
        <dbReference type="SAM" id="MobiDB-lite"/>
    </source>
</evidence>
<proteinExistence type="predicted"/>
<sequence>MHFIPFYVAWMGLAFLALVPFSAIATDANWSGVDLSTPGASQPLYIMSPSCAFCPTWKNNTINYSVDRTSYQKTDLGSKILNCSASRTSRSSTNPWFNFYIIIDASLSMQQFRNNIIAGMTALQSKFSTRNSSFWVVTVGGPPTLILGPDNRGTNLVAAVTQATDPNNVRSGHEATLEAIRIALYDDPDSTTYGFKLNCISKQTVACTGKWREPSSTYNVTRHIIVITDEDSDLPTLVPNRNAAQQVVGNQFCAMLTKPGYSSGGSYCSVGSAIEPAWVGPRGIYTGNIRVDKYPNDGTWTEMIAQIMLRTSVQPAYLHPAAQREVLDVARSILRVNAFVSVFIRPDLGLGNKGNPYQPVAAWNNYNPLFDPRSADRDEASTPTWQFGSPGMNSASNEPQGLKTLDTYNRLVMGKLPNSLQTLVLGGDSECTGQRSGGMY</sequence>
<evidence type="ECO:0000256" key="2">
    <source>
        <dbReference type="SAM" id="SignalP"/>
    </source>
</evidence>